<reference evidence="2 3" key="1">
    <citation type="submission" date="2018-10" db="EMBL/GenBank/DDBJ databases">
        <title>Genomic Encyclopedia of Archaeal and Bacterial Type Strains, Phase II (KMG-II): from individual species to whole genera.</title>
        <authorList>
            <person name="Goeker M."/>
        </authorList>
    </citation>
    <scope>NUCLEOTIDE SEQUENCE [LARGE SCALE GENOMIC DNA]</scope>
    <source>
        <strain evidence="2 3">DSM 14954</strain>
    </source>
</reference>
<dbReference type="RefSeq" id="WP_121257705.1">
    <property type="nucleotide sequence ID" value="NZ_RBIL01000002.1"/>
</dbReference>
<feature type="domain" description="MIP18 family-like" evidence="1">
    <location>
        <begin position="5"/>
        <end position="77"/>
    </location>
</feature>
<dbReference type="EMBL" id="RBIL01000002">
    <property type="protein sequence ID" value="RKQ88304.1"/>
    <property type="molecule type" value="Genomic_DNA"/>
</dbReference>
<protein>
    <submittedName>
        <fullName evidence="2">Metal-sulfur cluster biosynthetic enzyme</fullName>
    </submittedName>
</protein>
<dbReference type="Gene3D" id="3.30.300.130">
    <property type="entry name" value="Fe-S cluster assembly (FSCA)"/>
    <property type="match status" value="1"/>
</dbReference>
<evidence type="ECO:0000313" key="3">
    <source>
        <dbReference type="Proteomes" id="UP000278962"/>
    </source>
</evidence>
<keyword evidence="3" id="KW-1185">Reference proteome</keyword>
<accession>A0A660L536</accession>
<evidence type="ECO:0000313" key="2">
    <source>
        <dbReference type="EMBL" id="RKQ88304.1"/>
    </source>
</evidence>
<organism evidence="2 3">
    <name type="scientific">Solirubrobacter pauli</name>
    <dbReference type="NCBI Taxonomy" id="166793"/>
    <lineage>
        <taxon>Bacteria</taxon>
        <taxon>Bacillati</taxon>
        <taxon>Actinomycetota</taxon>
        <taxon>Thermoleophilia</taxon>
        <taxon>Solirubrobacterales</taxon>
        <taxon>Solirubrobacteraceae</taxon>
        <taxon>Solirubrobacter</taxon>
    </lineage>
</organism>
<dbReference type="InterPro" id="IPR002744">
    <property type="entry name" value="MIP18-like"/>
</dbReference>
<sequence>MNLQARVLEALGTVYDPELDEPITTLGFVGSVAVAGGDVAVRLRLPTPQCAPNFAFLMAADASRAVWDVAGVTAVDVTLEDHYTGAEINATVNAGGSFSDAFPGETRGELDALRALFQRKALLARQSRLLSEVPRRLGDLQGPEAERCRELRRALGIDASDDAAPFVTGDGVPVDATDVRFRRMASMTALSLETNGHMCRDLLRVRYGEEVAA</sequence>
<dbReference type="Pfam" id="PF01883">
    <property type="entry name" value="FeS_assembly_P"/>
    <property type="match status" value="1"/>
</dbReference>
<evidence type="ECO:0000259" key="1">
    <source>
        <dbReference type="Pfam" id="PF01883"/>
    </source>
</evidence>
<dbReference type="AlphaFoldDB" id="A0A660L536"/>
<dbReference type="OrthoDB" id="153551at2"/>
<comment type="caution">
    <text evidence="2">The sequence shown here is derived from an EMBL/GenBank/DDBJ whole genome shotgun (WGS) entry which is preliminary data.</text>
</comment>
<name>A0A660L536_9ACTN</name>
<gene>
    <name evidence="2" type="ORF">C8N24_6346</name>
</gene>
<proteinExistence type="predicted"/>
<dbReference type="InterPro" id="IPR034904">
    <property type="entry name" value="FSCA_dom_sf"/>
</dbReference>
<dbReference type="Proteomes" id="UP000278962">
    <property type="component" value="Unassembled WGS sequence"/>
</dbReference>
<dbReference type="SUPFAM" id="SSF117916">
    <property type="entry name" value="Fe-S cluster assembly (FSCA) domain-like"/>
    <property type="match status" value="1"/>
</dbReference>